<proteinExistence type="predicted"/>
<dbReference type="Proteomes" id="UP000622317">
    <property type="component" value="Unassembled WGS sequence"/>
</dbReference>
<dbReference type="GO" id="GO:0030246">
    <property type="term" value="F:carbohydrate binding"/>
    <property type="evidence" value="ECO:0007669"/>
    <property type="project" value="InterPro"/>
</dbReference>
<accession>A0A927F6E8</accession>
<organism evidence="1 2">
    <name type="scientific">Pelagicoccus enzymogenes</name>
    <dbReference type="NCBI Taxonomy" id="2773457"/>
    <lineage>
        <taxon>Bacteria</taxon>
        <taxon>Pseudomonadati</taxon>
        <taxon>Verrucomicrobiota</taxon>
        <taxon>Opitutia</taxon>
        <taxon>Puniceicoccales</taxon>
        <taxon>Pelagicoccaceae</taxon>
        <taxon>Pelagicoccus</taxon>
    </lineage>
</organism>
<evidence type="ECO:0000313" key="1">
    <source>
        <dbReference type="EMBL" id="MBD5779077.1"/>
    </source>
</evidence>
<evidence type="ECO:0000313" key="2">
    <source>
        <dbReference type="Proteomes" id="UP000622317"/>
    </source>
</evidence>
<dbReference type="EMBL" id="JACYFG010000007">
    <property type="protein sequence ID" value="MBD5779077.1"/>
    <property type="molecule type" value="Genomic_DNA"/>
</dbReference>
<protein>
    <recommendedName>
        <fullName evidence="3">CBM20 domain-containing protein</fullName>
    </recommendedName>
</protein>
<comment type="caution">
    <text evidence="1">The sequence shown here is derived from an EMBL/GenBank/DDBJ whole genome shotgun (WGS) entry which is preliminary data.</text>
</comment>
<dbReference type="RefSeq" id="WP_191616217.1">
    <property type="nucleotide sequence ID" value="NZ_JACYFG010000007.1"/>
</dbReference>
<sequence length="156" mass="16161">MKKTTIAAAKKAAKKAVKKAAVKKVAAKKAPAKKAAKKVAAKAPAKKAAVVTPAKKAPAKKAAAKKASKKAAPKTTIVANVDIGFGNTLFLRGSANGLSWSEGIPMDCNSDSSWSIDIAGVTTAFEFKVLINDEYWSAGYNDVAEPGKETVITPAF</sequence>
<keyword evidence="2" id="KW-1185">Reference proteome</keyword>
<dbReference type="AlphaFoldDB" id="A0A927F6E8"/>
<gene>
    <name evidence="1" type="ORF">IEN85_06195</name>
</gene>
<dbReference type="SUPFAM" id="SSF49452">
    <property type="entry name" value="Starch-binding domain-like"/>
    <property type="match status" value="1"/>
</dbReference>
<reference evidence="1" key="1">
    <citation type="submission" date="2020-09" db="EMBL/GenBank/DDBJ databases">
        <title>Pelagicoccus enzymogenes sp. nov. with an EPS production, isolated from marine sediment.</title>
        <authorList>
            <person name="Feng X."/>
        </authorList>
    </citation>
    <scope>NUCLEOTIDE SEQUENCE</scope>
    <source>
        <strain evidence="1">NFK12</strain>
    </source>
</reference>
<evidence type="ECO:0008006" key="3">
    <source>
        <dbReference type="Google" id="ProtNLM"/>
    </source>
</evidence>
<dbReference type="InterPro" id="IPR013784">
    <property type="entry name" value="Carb-bd-like_fold"/>
</dbReference>
<name>A0A927F6E8_9BACT</name>